<evidence type="ECO:0000313" key="2">
    <source>
        <dbReference type="Proteomes" id="UP000215086"/>
    </source>
</evidence>
<sequence length="50" mass="5371">MDANRPVGLLFAGNSDGTYAVANRIEDVLQALSSRLGSNVTIDGEYGQWK</sequence>
<gene>
    <name evidence="1" type="ORF">THTE_3035</name>
</gene>
<name>A0A286RI60_9BACT</name>
<accession>A0A286RI60</accession>
<dbReference type="EMBL" id="CP018477">
    <property type="protein sequence ID" value="ASV75637.1"/>
    <property type="molecule type" value="Genomic_DNA"/>
</dbReference>
<dbReference type="Proteomes" id="UP000215086">
    <property type="component" value="Chromosome"/>
</dbReference>
<dbReference type="KEGG" id="ttf:THTE_3035"/>
<keyword evidence="2" id="KW-1185">Reference proteome</keyword>
<dbReference type="AlphaFoldDB" id="A0A286RI60"/>
<reference evidence="1 2" key="1">
    <citation type="journal article" name="Front. Microbiol.">
        <title>Sugar Metabolism of the First Thermophilic Planctomycete Thermogutta terrifontis: Comparative Genomic and Transcriptomic Approaches.</title>
        <authorList>
            <person name="Elcheninov A.G."/>
            <person name="Menzel P."/>
            <person name="Gudbergsdottir S.R."/>
            <person name="Slesarev A.I."/>
            <person name="Kadnikov V.V."/>
            <person name="Krogh A."/>
            <person name="Bonch-Osmolovskaya E.A."/>
            <person name="Peng X."/>
            <person name="Kublanov I.V."/>
        </authorList>
    </citation>
    <scope>NUCLEOTIDE SEQUENCE [LARGE SCALE GENOMIC DNA]</scope>
    <source>
        <strain evidence="1 2">R1</strain>
    </source>
</reference>
<organism evidence="1 2">
    <name type="scientific">Thermogutta terrifontis</name>
    <dbReference type="NCBI Taxonomy" id="1331910"/>
    <lineage>
        <taxon>Bacteria</taxon>
        <taxon>Pseudomonadati</taxon>
        <taxon>Planctomycetota</taxon>
        <taxon>Planctomycetia</taxon>
        <taxon>Pirellulales</taxon>
        <taxon>Thermoguttaceae</taxon>
        <taxon>Thermogutta</taxon>
    </lineage>
</organism>
<evidence type="ECO:0000313" key="1">
    <source>
        <dbReference type="EMBL" id="ASV75637.1"/>
    </source>
</evidence>
<protein>
    <submittedName>
        <fullName evidence="1">Uncharacterized protein</fullName>
    </submittedName>
</protein>
<proteinExistence type="predicted"/>